<feature type="compositionally biased region" description="Basic and acidic residues" evidence="1">
    <location>
        <begin position="10"/>
        <end position="22"/>
    </location>
</feature>
<evidence type="ECO:0000313" key="3">
    <source>
        <dbReference type="Proteomes" id="UP000324585"/>
    </source>
</evidence>
<sequence length="602" mass="64197">MSRHGGRVVPAKDTRKNEMQTRADADADAFRYNSRRSCVMVPLASADNGHRGRGMVASSQHAASQCGAEILRRGGNAMDAAVAVMAALGVAEPASTGIGGDCFMLHYDAASGMVRTVCGHGKSPRGIDDELVRRIRSAPMSWHADSVHTVTVPGAFSAWELGKQVFGSAKLTMEDVLAPAIELAENGVCVGPITAHFWQKASSRLDARKSSGCESFLPAPHAGQVIYNHALARSYRMLAEQGGAALYHGGALAHAVVDELQKFGSRMTLQDLHEQEAEIGDPVATEYRGVTVHQVLPPTQGVAVLMALDALQHVLSGSEMRELGRMHPVVLESMIECVRSALVDTYAHVGDDQNAPVSDGSTRGSQAELLSTSFAQRRASEIKERLARAAVDDQSRPHTADIPPPSDTVQFCVVDRFGNAVSGVNSVFHEFGSAIVPRNAGFALQNRSLGFKLDATHVNALAGGKRPFHTIIPGILTTVSPSSGKRELLAAFGNMGGFIQAQGHTQLVVNLVDYAMDAQSAVDYPRFCLGDVFNPSDLDMIHLEAGMDPHAARTLSARYARLDSKVDGVRRYVFGRAQCIAVRNGVLQGGSDGRSDGAVCIE</sequence>
<dbReference type="InterPro" id="IPR052896">
    <property type="entry name" value="GGT-like_enzyme"/>
</dbReference>
<keyword evidence="3" id="KW-1185">Reference proteome</keyword>
<dbReference type="EMBL" id="VRMN01000012">
    <property type="protein sequence ID" value="KAA8491672.1"/>
    <property type="molecule type" value="Genomic_DNA"/>
</dbReference>
<organism evidence="2 3">
    <name type="scientific">Porphyridium purpureum</name>
    <name type="common">Red alga</name>
    <name type="synonym">Porphyridium cruentum</name>
    <dbReference type="NCBI Taxonomy" id="35688"/>
    <lineage>
        <taxon>Eukaryota</taxon>
        <taxon>Rhodophyta</taxon>
        <taxon>Bangiophyceae</taxon>
        <taxon>Porphyridiales</taxon>
        <taxon>Porphyridiaceae</taxon>
        <taxon>Porphyridium</taxon>
    </lineage>
</organism>
<dbReference type="PANTHER" id="PTHR43881:SF1">
    <property type="entry name" value="GAMMA-GLUTAMYLTRANSPEPTIDASE (AFU_ORTHOLOGUE AFUA_4G13580)"/>
    <property type="match status" value="1"/>
</dbReference>
<protein>
    <submittedName>
        <fullName evidence="2">Putative gamma-glutamyltransferase YwrD</fullName>
    </submittedName>
</protein>
<dbReference type="Gene3D" id="3.60.20.40">
    <property type="match status" value="1"/>
</dbReference>
<evidence type="ECO:0000256" key="1">
    <source>
        <dbReference type="SAM" id="MobiDB-lite"/>
    </source>
</evidence>
<proteinExistence type="predicted"/>
<dbReference type="OrthoDB" id="2015213at2759"/>
<accession>A0A5J4YL30</accession>
<dbReference type="Proteomes" id="UP000324585">
    <property type="component" value="Unassembled WGS sequence"/>
</dbReference>
<reference evidence="3" key="1">
    <citation type="journal article" date="2019" name="Nat. Commun.">
        <title>Expansion of phycobilisome linker gene families in mesophilic red algae.</title>
        <authorList>
            <person name="Lee J."/>
            <person name="Kim D."/>
            <person name="Bhattacharya D."/>
            <person name="Yoon H.S."/>
        </authorList>
    </citation>
    <scope>NUCLEOTIDE SEQUENCE [LARGE SCALE GENOMIC DNA]</scope>
    <source>
        <strain evidence="3">CCMP 1328</strain>
    </source>
</reference>
<dbReference type="SUPFAM" id="SSF56235">
    <property type="entry name" value="N-terminal nucleophile aminohydrolases (Ntn hydrolases)"/>
    <property type="match status" value="1"/>
</dbReference>
<dbReference type="InterPro" id="IPR043137">
    <property type="entry name" value="GGT_ssub_C"/>
</dbReference>
<dbReference type="InterPro" id="IPR029055">
    <property type="entry name" value="Ntn_hydrolases_N"/>
</dbReference>
<dbReference type="GO" id="GO:0016740">
    <property type="term" value="F:transferase activity"/>
    <property type="evidence" value="ECO:0007669"/>
    <property type="project" value="UniProtKB-KW"/>
</dbReference>
<dbReference type="Pfam" id="PF01019">
    <property type="entry name" value="G_glu_transpept"/>
    <property type="match status" value="1"/>
</dbReference>
<evidence type="ECO:0000313" key="2">
    <source>
        <dbReference type="EMBL" id="KAA8491672.1"/>
    </source>
</evidence>
<keyword evidence="2" id="KW-0808">Transferase</keyword>
<dbReference type="PRINTS" id="PR01210">
    <property type="entry name" value="GGTRANSPTASE"/>
</dbReference>
<dbReference type="AlphaFoldDB" id="A0A5J4YL30"/>
<gene>
    <name evidence="2" type="ORF">FVE85_9719</name>
</gene>
<dbReference type="PANTHER" id="PTHR43881">
    <property type="entry name" value="GAMMA-GLUTAMYLTRANSPEPTIDASE (AFU_ORTHOLOGUE AFUA_4G13580)"/>
    <property type="match status" value="1"/>
</dbReference>
<name>A0A5J4YL30_PORPP</name>
<feature type="region of interest" description="Disordered" evidence="1">
    <location>
        <begin position="1"/>
        <end position="22"/>
    </location>
</feature>
<dbReference type="Gene3D" id="1.10.246.130">
    <property type="match status" value="1"/>
</dbReference>
<dbReference type="InterPro" id="IPR043138">
    <property type="entry name" value="GGT_lsub"/>
</dbReference>
<comment type="caution">
    <text evidence="2">The sequence shown here is derived from an EMBL/GenBank/DDBJ whole genome shotgun (WGS) entry which is preliminary data.</text>
</comment>
<dbReference type="OMA" id="EGNMVSY"/>